<proteinExistence type="predicted"/>
<dbReference type="STRING" id="913774.A0A0C3GCI6"/>
<dbReference type="Proteomes" id="UP000054321">
    <property type="component" value="Unassembled WGS sequence"/>
</dbReference>
<dbReference type="SUPFAM" id="SSF53474">
    <property type="entry name" value="alpha/beta-Hydrolases"/>
    <property type="match status" value="1"/>
</dbReference>
<accession>A0A0C3GCI6</accession>
<protein>
    <recommendedName>
        <fullName evidence="3">AB hydrolase-1 domain-containing protein</fullName>
    </recommendedName>
</protein>
<keyword evidence="2" id="KW-1185">Reference proteome</keyword>
<evidence type="ECO:0000313" key="2">
    <source>
        <dbReference type="Proteomes" id="UP000054321"/>
    </source>
</evidence>
<evidence type="ECO:0008006" key="3">
    <source>
        <dbReference type="Google" id="ProtNLM"/>
    </source>
</evidence>
<dbReference type="EMBL" id="KN832892">
    <property type="protein sequence ID" value="KIM93880.1"/>
    <property type="molecule type" value="Genomic_DNA"/>
</dbReference>
<dbReference type="Gene3D" id="3.40.50.1820">
    <property type="entry name" value="alpha/beta hydrolase"/>
    <property type="match status" value="1"/>
</dbReference>
<name>A0A0C3GCI6_OIDMZ</name>
<organism evidence="1 2">
    <name type="scientific">Oidiodendron maius (strain Zn)</name>
    <dbReference type="NCBI Taxonomy" id="913774"/>
    <lineage>
        <taxon>Eukaryota</taxon>
        <taxon>Fungi</taxon>
        <taxon>Dikarya</taxon>
        <taxon>Ascomycota</taxon>
        <taxon>Pezizomycotina</taxon>
        <taxon>Leotiomycetes</taxon>
        <taxon>Leotiomycetes incertae sedis</taxon>
        <taxon>Myxotrichaceae</taxon>
        <taxon>Oidiodendron</taxon>
    </lineage>
</organism>
<gene>
    <name evidence="1" type="ORF">OIDMADRAFT_136869</name>
</gene>
<evidence type="ECO:0000313" key="1">
    <source>
        <dbReference type="EMBL" id="KIM93880.1"/>
    </source>
</evidence>
<dbReference type="HOGENOM" id="CLU_058851_1_0_1"/>
<dbReference type="InParanoid" id="A0A0C3GCI6"/>
<dbReference type="AlphaFoldDB" id="A0A0C3GCI6"/>
<dbReference type="OrthoDB" id="5371334at2759"/>
<sequence length="310" mass="33985">MNSFTLTLSTGSILSGLSCIPSHIPAQLSQPLIVGIHGGTYSSRYFHPTPSTSAASISTVLGIPFIAIDRAGYNKSTKLPVCPAGSTFLQEEGKHLHKYILPAIWQEFGKSSGSTSIVLLTHSLGSGSAIIAASLLAQEEETLYPLSGLIISGWGTTTSIPRTEAERLLSSHTTSDRLHFPLAMKDLLMFGHRESKCVDPRMYDLTESLDNGMSYGEFQDVNMTWLMYWKKYAATVQVPVMYCLGERDSIWEATNSNIRNFSEAFKASPRVERVLILGAPHCIELSLWSKSWYLRAFGFACGCAVSDAQQ</sequence>
<reference evidence="2" key="2">
    <citation type="submission" date="2015-01" db="EMBL/GenBank/DDBJ databases">
        <title>Evolutionary Origins and Diversification of the Mycorrhizal Mutualists.</title>
        <authorList>
            <consortium name="DOE Joint Genome Institute"/>
            <consortium name="Mycorrhizal Genomics Consortium"/>
            <person name="Kohler A."/>
            <person name="Kuo A."/>
            <person name="Nagy L.G."/>
            <person name="Floudas D."/>
            <person name="Copeland A."/>
            <person name="Barry K.W."/>
            <person name="Cichocki N."/>
            <person name="Veneault-Fourrey C."/>
            <person name="LaButti K."/>
            <person name="Lindquist E.A."/>
            <person name="Lipzen A."/>
            <person name="Lundell T."/>
            <person name="Morin E."/>
            <person name="Murat C."/>
            <person name="Riley R."/>
            <person name="Ohm R."/>
            <person name="Sun H."/>
            <person name="Tunlid A."/>
            <person name="Henrissat B."/>
            <person name="Grigoriev I.V."/>
            <person name="Hibbett D.S."/>
            <person name="Martin F."/>
        </authorList>
    </citation>
    <scope>NUCLEOTIDE SEQUENCE [LARGE SCALE GENOMIC DNA]</scope>
    <source>
        <strain evidence="2">Zn</strain>
    </source>
</reference>
<reference evidence="1 2" key="1">
    <citation type="submission" date="2014-04" db="EMBL/GenBank/DDBJ databases">
        <authorList>
            <consortium name="DOE Joint Genome Institute"/>
            <person name="Kuo A."/>
            <person name="Martino E."/>
            <person name="Perotto S."/>
            <person name="Kohler A."/>
            <person name="Nagy L.G."/>
            <person name="Floudas D."/>
            <person name="Copeland A."/>
            <person name="Barry K.W."/>
            <person name="Cichocki N."/>
            <person name="Veneault-Fourrey C."/>
            <person name="LaButti K."/>
            <person name="Lindquist E.A."/>
            <person name="Lipzen A."/>
            <person name="Lundell T."/>
            <person name="Morin E."/>
            <person name="Murat C."/>
            <person name="Sun H."/>
            <person name="Tunlid A."/>
            <person name="Henrissat B."/>
            <person name="Grigoriev I.V."/>
            <person name="Hibbett D.S."/>
            <person name="Martin F."/>
            <person name="Nordberg H.P."/>
            <person name="Cantor M.N."/>
            <person name="Hua S.X."/>
        </authorList>
    </citation>
    <scope>NUCLEOTIDE SEQUENCE [LARGE SCALE GENOMIC DNA]</scope>
    <source>
        <strain evidence="1 2">Zn</strain>
    </source>
</reference>
<dbReference type="InterPro" id="IPR029058">
    <property type="entry name" value="AB_hydrolase_fold"/>
</dbReference>